<sequence>MAAENKPEGLKRIRNPDRMYRSAVCYGGHAPPKGASDVTEMNISPADGSRYASVPGGCESSQGEGGGLCQHSGGTALPILGSPRAGIFTGQRARRASAGVLVFMVNAVRYTLRLPTLPGAHSAALRSFLGEKTPTEDLATF</sequence>
<protein>
    <submittedName>
        <fullName evidence="2">Uncharacterized protein</fullName>
    </submittedName>
</protein>
<proteinExistence type="predicted"/>
<evidence type="ECO:0000256" key="1">
    <source>
        <dbReference type="SAM" id="MobiDB-lite"/>
    </source>
</evidence>
<comment type="caution">
    <text evidence="2">The sequence shown here is derived from an EMBL/GenBank/DDBJ whole genome shotgun (WGS) entry which is preliminary data.</text>
</comment>
<accession>A0A9D3T6C7</accession>
<dbReference type="AlphaFoldDB" id="A0A9D3T6C7"/>
<dbReference type="EMBL" id="JAFDVH010000008">
    <property type="protein sequence ID" value="KAG7472218.1"/>
    <property type="molecule type" value="Genomic_DNA"/>
</dbReference>
<organism evidence="2 3">
    <name type="scientific">Megalops atlanticus</name>
    <name type="common">Tarpon</name>
    <name type="synonym">Clupea gigantea</name>
    <dbReference type="NCBI Taxonomy" id="7932"/>
    <lineage>
        <taxon>Eukaryota</taxon>
        <taxon>Metazoa</taxon>
        <taxon>Chordata</taxon>
        <taxon>Craniata</taxon>
        <taxon>Vertebrata</taxon>
        <taxon>Euteleostomi</taxon>
        <taxon>Actinopterygii</taxon>
        <taxon>Neopterygii</taxon>
        <taxon>Teleostei</taxon>
        <taxon>Elopiformes</taxon>
        <taxon>Megalopidae</taxon>
        <taxon>Megalops</taxon>
    </lineage>
</organism>
<gene>
    <name evidence="2" type="ORF">MATL_G00106510</name>
</gene>
<feature type="region of interest" description="Disordered" evidence="1">
    <location>
        <begin position="35"/>
        <end position="69"/>
    </location>
</feature>
<dbReference type="Proteomes" id="UP001046870">
    <property type="component" value="Chromosome 8"/>
</dbReference>
<evidence type="ECO:0000313" key="2">
    <source>
        <dbReference type="EMBL" id="KAG7472218.1"/>
    </source>
</evidence>
<name>A0A9D3T6C7_MEGAT</name>
<evidence type="ECO:0000313" key="3">
    <source>
        <dbReference type="Proteomes" id="UP001046870"/>
    </source>
</evidence>
<reference evidence="2" key="1">
    <citation type="submission" date="2021-01" db="EMBL/GenBank/DDBJ databases">
        <authorList>
            <person name="Zahm M."/>
            <person name="Roques C."/>
            <person name="Cabau C."/>
            <person name="Klopp C."/>
            <person name="Donnadieu C."/>
            <person name="Jouanno E."/>
            <person name="Lampietro C."/>
            <person name="Louis A."/>
            <person name="Herpin A."/>
            <person name="Echchiki A."/>
            <person name="Berthelot C."/>
            <person name="Parey E."/>
            <person name="Roest-Crollius H."/>
            <person name="Braasch I."/>
            <person name="Postlethwait J."/>
            <person name="Bobe J."/>
            <person name="Montfort J."/>
            <person name="Bouchez O."/>
            <person name="Begum T."/>
            <person name="Mejri S."/>
            <person name="Adams A."/>
            <person name="Chen W.-J."/>
            <person name="Guiguen Y."/>
        </authorList>
    </citation>
    <scope>NUCLEOTIDE SEQUENCE</scope>
    <source>
        <strain evidence="2">YG-15Mar2019-1</strain>
        <tissue evidence="2">Brain</tissue>
    </source>
</reference>
<keyword evidence="3" id="KW-1185">Reference proteome</keyword>